<gene>
    <name evidence="2" type="ORF">N0V93_009796</name>
</gene>
<evidence type="ECO:0000313" key="2">
    <source>
        <dbReference type="EMBL" id="KAJ4386897.1"/>
    </source>
</evidence>
<keyword evidence="1" id="KW-0175">Coiled coil</keyword>
<organism evidence="2 3">
    <name type="scientific">Gnomoniopsis smithogilvyi</name>
    <dbReference type="NCBI Taxonomy" id="1191159"/>
    <lineage>
        <taxon>Eukaryota</taxon>
        <taxon>Fungi</taxon>
        <taxon>Dikarya</taxon>
        <taxon>Ascomycota</taxon>
        <taxon>Pezizomycotina</taxon>
        <taxon>Sordariomycetes</taxon>
        <taxon>Sordariomycetidae</taxon>
        <taxon>Diaporthales</taxon>
        <taxon>Gnomoniaceae</taxon>
        <taxon>Gnomoniopsis</taxon>
    </lineage>
</organism>
<accession>A0A9W8YKJ6</accession>
<dbReference type="AlphaFoldDB" id="A0A9W8YKJ6"/>
<name>A0A9W8YKJ6_9PEZI</name>
<sequence length="297" mass="33684">MSYELHSIQVKLNALLDHLRVVIDSLPKELTPTGVTDRFRRLLEDNIAKALKCAHEIEEAKAETAMLREKAERERSKAKAELQNLLSAAKDLASGDAITGKIKKDLLDVERRVRGDIEFYKNSTHDYLRTMSSNFKVPCEDLMSVKSELQESLRNLHIAAVDLAKPASKLDHIYLNVDQITRRVELDGFFMSKGASEKILSQVKDTAIGLERTKDVILSRLDDQSKIIGHPQTINKSSEFRDSLRQNHNVVLGEFSKLAHQFNTVRNKQVASFEQHATKLDEAAKNQNMSLLLREPK</sequence>
<comment type="caution">
    <text evidence="2">The sequence shown here is derived from an EMBL/GenBank/DDBJ whole genome shotgun (WGS) entry which is preliminary data.</text>
</comment>
<reference evidence="2" key="1">
    <citation type="submission" date="2022-10" db="EMBL/GenBank/DDBJ databases">
        <title>Tapping the CABI collections for fungal endophytes: first genome assemblies for Collariella, Neodidymelliopsis, Ascochyta clinopodiicola, Didymella pomorum, Didymosphaeria variabile, Neocosmospora piperis and Neocucurbitaria cava.</title>
        <authorList>
            <person name="Hill R."/>
        </authorList>
    </citation>
    <scope>NUCLEOTIDE SEQUENCE</scope>
    <source>
        <strain evidence="2">IMI 355082</strain>
    </source>
</reference>
<keyword evidence="3" id="KW-1185">Reference proteome</keyword>
<protein>
    <submittedName>
        <fullName evidence="2">Uncharacterized protein</fullName>
    </submittedName>
</protein>
<feature type="coiled-coil region" evidence="1">
    <location>
        <begin position="54"/>
        <end position="88"/>
    </location>
</feature>
<evidence type="ECO:0000256" key="1">
    <source>
        <dbReference type="SAM" id="Coils"/>
    </source>
</evidence>
<dbReference type="Proteomes" id="UP001140453">
    <property type="component" value="Unassembled WGS sequence"/>
</dbReference>
<evidence type="ECO:0000313" key="3">
    <source>
        <dbReference type="Proteomes" id="UP001140453"/>
    </source>
</evidence>
<proteinExistence type="predicted"/>
<dbReference type="EMBL" id="JAPEVB010000006">
    <property type="protein sequence ID" value="KAJ4386897.1"/>
    <property type="molecule type" value="Genomic_DNA"/>
</dbReference>